<comment type="caution">
    <text evidence="2">The sequence shown here is derived from an EMBL/GenBank/DDBJ whole genome shotgun (WGS) entry which is preliminary data.</text>
</comment>
<keyword evidence="1" id="KW-1133">Transmembrane helix</keyword>
<protein>
    <submittedName>
        <fullName evidence="2">Uncharacterized protein</fullName>
    </submittedName>
</protein>
<feature type="transmembrane region" description="Helical" evidence="1">
    <location>
        <begin position="37"/>
        <end position="58"/>
    </location>
</feature>
<accession>A0A1S2LL07</accession>
<evidence type="ECO:0000313" key="3">
    <source>
        <dbReference type="Proteomes" id="UP000179524"/>
    </source>
</evidence>
<sequence>MFIGSWVINIIFSVIAFLFVFIGSVTSNTMITSFVRATYAFFFIFIVTYFFRWIWLIASKGIKLEYEEKNQIEGSHIGKDTIIEGYTEEEIKKVSRHVKDLIND</sequence>
<evidence type="ECO:0000313" key="2">
    <source>
        <dbReference type="EMBL" id="OIJ13141.1"/>
    </source>
</evidence>
<reference evidence="2 3" key="1">
    <citation type="submission" date="2016-10" db="EMBL/GenBank/DDBJ databases">
        <title>Draft genome sequences of four alkaliphilic bacteria belonging to the Anaerobacillus genus.</title>
        <authorList>
            <person name="Bassil N.M."/>
            <person name="Lloyd J.R."/>
        </authorList>
    </citation>
    <scope>NUCLEOTIDE SEQUENCE [LARGE SCALE GENOMIC DNA]</scope>
    <source>
        <strain evidence="2 3">DSM 18345</strain>
    </source>
</reference>
<keyword evidence="3" id="KW-1185">Reference proteome</keyword>
<keyword evidence="1" id="KW-0472">Membrane</keyword>
<dbReference type="AlphaFoldDB" id="A0A1S2LL07"/>
<dbReference type="EMBL" id="MLQR01000029">
    <property type="protein sequence ID" value="OIJ13141.1"/>
    <property type="molecule type" value="Genomic_DNA"/>
</dbReference>
<dbReference type="OrthoDB" id="2969492at2"/>
<dbReference type="RefSeq" id="WP_071309741.1">
    <property type="nucleotide sequence ID" value="NZ_MLQR01000029.1"/>
</dbReference>
<name>A0A1S2LL07_9BACI</name>
<gene>
    <name evidence="2" type="ORF">BKP37_11580</name>
</gene>
<feature type="transmembrane region" description="Helical" evidence="1">
    <location>
        <begin position="6"/>
        <end position="25"/>
    </location>
</feature>
<proteinExistence type="predicted"/>
<organism evidence="2 3">
    <name type="scientific">Anaerobacillus alkalilacustris</name>
    <dbReference type="NCBI Taxonomy" id="393763"/>
    <lineage>
        <taxon>Bacteria</taxon>
        <taxon>Bacillati</taxon>
        <taxon>Bacillota</taxon>
        <taxon>Bacilli</taxon>
        <taxon>Bacillales</taxon>
        <taxon>Bacillaceae</taxon>
        <taxon>Anaerobacillus</taxon>
    </lineage>
</organism>
<dbReference type="Proteomes" id="UP000179524">
    <property type="component" value="Unassembled WGS sequence"/>
</dbReference>
<keyword evidence="1" id="KW-0812">Transmembrane</keyword>
<evidence type="ECO:0000256" key="1">
    <source>
        <dbReference type="SAM" id="Phobius"/>
    </source>
</evidence>